<feature type="transmembrane region" description="Helical" evidence="1">
    <location>
        <begin position="37"/>
        <end position="54"/>
    </location>
</feature>
<organism evidence="3">
    <name type="scientific">Solanum lycopersicum</name>
    <name type="common">Tomato</name>
    <name type="synonym">Lycopersicon esculentum</name>
    <dbReference type="NCBI Taxonomy" id="4081"/>
    <lineage>
        <taxon>Eukaryota</taxon>
        <taxon>Viridiplantae</taxon>
        <taxon>Streptophyta</taxon>
        <taxon>Embryophyta</taxon>
        <taxon>Tracheophyta</taxon>
        <taxon>Spermatophyta</taxon>
        <taxon>Magnoliopsida</taxon>
        <taxon>eudicotyledons</taxon>
        <taxon>Gunneridae</taxon>
        <taxon>Pentapetalae</taxon>
        <taxon>asterids</taxon>
        <taxon>lamiids</taxon>
        <taxon>Solanales</taxon>
        <taxon>Solanaceae</taxon>
        <taxon>Solanoideae</taxon>
        <taxon>Solaneae</taxon>
        <taxon>Solanum</taxon>
        <taxon>Solanum subgen. Lycopersicon</taxon>
    </lineage>
</organism>
<feature type="chain" id="PRO_5018756054" evidence="2">
    <location>
        <begin position="22"/>
        <end position="254"/>
    </location>
</feature>
<keyword evidence="2" id="KW-0732">Signal</keyword>
<reference evidence="3" key="1">
    <citation type="journal article" date="2012" name="Nature">
        <title>The tomato genome sequence provides insights into fleshy fruit evolution.</title>
        <authorList>
            <consortium name="Tomato Genome Consortium"/>
        </authorList>
    </citation>
    <scope>NUCLEOTIDE SEQUENCE [LARGE SCALE GENOMIC DNA]</scope>
    <source>
        <strain evidence="3">cv. Heinz 1706</strain>
    </source>
</reference>
<dbReference type="STRING" id="4081.A0A3Q7FTF4"/>
<evidence type="ECO:0000313" key="4">
    <source>
        <dbReference type="Proteomes" id="UP000004994"/>
    </source>
</evidence>
<evidence type="ECO:0000256" key="1">
    <source>
        <dbReference type="SAM" id="Phobius"/>
    </source>
</evidence>
<dbReference type="InParanoid" id="A0A3Q7FTF4"/>
<accession>A0A3Q7FTF4</accession>
<sequence length="254" mass="28503">MRTCFARVLLLPLGLLSSGFGVHLSSLNKLNARVGPFKLIPYLGICLGMQIAAIESYFRSIYLSVDHVHRVQKHIWVYFLSSNLIALAVSLCVKVLSGLMRTTSYLDSKQELVMPEIGYQLLHNCTDQIQNWVWICNIHSQASRSFTRNLNLIHKKPTFVTLLESTSLEPWTGSEVISAIDLVLTRWTGADGRKICDDDLLCVHASPSPLSLLPSGFRIHLSNLNKLNASDGSFKLSGYISLQIWRLEAQLLTY</sequence>
<dbReference type="SUPFAM" id="SSF52317">
    <property type="entry name" value="Class I glutamine amidotransferase-like"/>
    <property type="match status" value="1"/>
</dbReference>
<dbReference type="EnsemblPlants" id="Solyc02g082557.1.1">
    <property type="protein sequence ID" value="Solyc02g082557.1.1"/>
    <property type="gene ID" value="Solyc02g082557.1"/>
</dbReference>
<protein>
    <submittedName>
        <fullName evidence="3">Uncharacterized protein</fullName>
    </submittedName>
</protein>
<proteinExistence type="predicted"/>
<dbReference type="AlphaFoldDB" id="A0A3Q7FTF4"/>
<reference evidence="3" key="2">
    <citation type="submission" date="2019-01" db="UniProtKB">
        <authorList>
            <consortium name="EnsemblPlants"/>
        </authorList>
    </citation>
    <scope>IDENTIFICATION</scope>
    <source>
        <strain evidence="3">cv. Heinz 1706</strain>
    </source>
</reference>
<name>A0A3Q7FTF4_SOLLC</name>
<feature type="signal peptide" evidence="2">
    <location>
        <begin position="1"/>
        <end position="21"/>
    </location>
</feature>
<dbReference type="InterPro" id="IPR029062">
    <property type="entry name" value="Class_I_gatase-like"/>
</dbReference>
<dbReference type="Gene3D" id="3.40.50.880">
    <property type="match status" value="1"/>
</dbReference>
<dbReference type="Proteomes" id="UP000004994">
    <property type="component" value="Chromosome 2"/>
</dbReference>
<keyword evidence="1" id="KW-1133">Transmembrane helix</keyword>
<feature type="transmembrane region" description="Helical" evidence="1">
    <location>
        <begin position="75"/>
        <end position="100"/>
    </location>
</feature>
<keyword evidence="1" id="KW-0472">Membrane</keyword>
<evidence type="ECO:0000313" key="3">
    <source>
        <dbReference type="EnsemblPlants" id="Solyc02g082557.1.1"/>
    </source>
</evidence>
<evidence type="ECO:0000256" key="2">
    <source>
        <dbReference type="SAM" id="SignalP"/>
    </source>
</evidence>
<dbReference type="Gramene" id="Solyc02g082557.1.1">
    <property type="protein sequence ID" value="Solyc02g082557.1.1"/>
    <property type="gene ID" value="Solyc02g082557.1"/>
</dbReference>
<keyword evidence="4" id="KW-1185">Reference proteome</keyword>
<keyword evidence="1" id="KW-0812">Transmembrane</keyword>